<evidence type="ECO:0000313" key="2">
    <source>
        <dbReference type="Proteomes" id="UP000034846"/>
    </source>
</evidence>
<proteinExistence type="predicted"/>
<dbReference type="Proteomes" id="UP000034846">
    <property type="component" value="Unassembled WGS sequence"/>
</dbReference>
<dbReference type="AlphaFoldDB" id="A0A0G1XGB4"/>
<comment type="caution">
    <text evidence="1">The sequence shown here is derived from an EMBL/GenBank/DDBJ whole genome shotgun (WGS) entry which is preliminary data.</text>
</comment>
<accession>A0A0G1XGB4</accession>
<protein>
    <submittedName>
        <fullName evidence="1">Uncharacterized protein</fullName>
    </submittedName>
</protein>
<gene>
    <name evidence="1" type="ORF">UY72_C0027G0007</name>
</gene>
<sequence>MHHTTAFRQETGVDFEKTLRDGDKLYRIHVIIPGLIEGSGDEGIMIYAQPIAQAEFEIVDLPKEWRSGPVVICETTGFRSGLSKS</sequence>
<name>A0A0G1XGB4_9BACT</name>
<reference evidence="1 2" key="1">
    <citation type="journal article" date="2015" name="Nature">
        <title>rRNA introns, odd ribosomes, and small enigmatic genomes across a large radiation of phyla.</title>
        <authorList>
            <person name="Brown C.T."/>
            <person name="Hug L.A."/>
            <person name="Thomas B.C."/>
            <person name="Sharon I."/>
            <person name="Castelle C.J."/>
            <person name="Singh A."/>
            <person name="Wilkins M.J."/>
            <person name="Williams K.H."/>
            <person name="Banfield J.F."/>
        </authorList>
    </citation>
    <scope>NUCLEOTIDE SEQUENCE [LARGE SCALE GENOMIC DNA]</scope>
</reference>
<evidence type="ECO:0000313" key="1">
    <source>
        <dbReference type="EMBL" id="KKW29991.1"/>
    </source>
</evidence>
<organism evidence="1 2">
    <name type="scientific">Candidatus Uhrbacteria bacterium GW2011_GWD2_52_7</name>
    <dbReference type="NCBI Taxonomy" id="1618989"/>
    <lineage>
        <taxon>Bacteria</taxon>
        <taxon>Candidatus Uhriibacteriota</taxon>
    </lineage>
</organism>
<dbReference type="EMBL" id="LCRD01000027">
    <property type="protein sequence ID" value="KKW29991.1"/>
    <property type="molecule type" value="Genomic_DNA"/>
</dbReference>